<comment type="caution">
    <text evidence="1">The sequence shown here is derived from an EMBL/GenBank/DDBJ whole genome shotgun (WGS) entry which is preliminary data.</text>
</comment>
<dbReference type="RefSeq" id="WP_346247000.1">
    <property type="nucleotide sequence ID" value="NZ_JBDIZK010000007.1"/>
</dbReference>
<accession>A0ABV0B8U2</accession>
<evidence type="ECO:0000313" key="1">
    <source>
        <dbReference type="EMBL" id="MEN3747984.1"/>
    </source>
</evidence>
<protein>
    <submittedName>
        <fullName evidence="1">Uncharacterized protein</fullName>
    </submittedName>
</protein>
<organism evidence="1 2">
    <name type="scientific">Sphingomonas rustica</name>
    <dbReference type="NCBI Taxonomy" id="3103142"/>
    <lineage>
        <taxon>Bacteria</taxon>
        <taxon>Pseudomonadati</taxon>
        <taxon>Pseudomonadota</taxon>
        <taxon>Alphaproteobacteria</taxon>
        <taxon>Sphingomonadales</taxon>
        <taxon>Sphingomonadaceae</taxon>
        <taxon>Sphingomonas</taxon>
    </lineage>
</organism>
<reference evidence="1 2" key="1">
    <citation type="submission" date="2024-05" db="EMBL/GenBank/DDBJ databases">
        <title>Sphingomonas sp. HF-S3 16S ribosomal RNA gene Genome sequencing and assembly.</title>
        <authorList>
            <person name="Lee H."/>
        </authorList>
    </citation>
    <scope>NUCLEOTIDE SEQUENCE [LARGE SCALE GENOMIC DNA]</scope>
    <source>
        <strain evidence="1 2">HF-S3</strain>
    </source>
</reference>
<proteinExistence type="predicted"/>
<sequence length="98" mass="10185">MNYRTALDALMAVAAEAELPVKLEQAADDPAVPGAVFGAELAGAINANGYPGGAELPWTVDDDFEITAEARDEVQRVVLAARDPAMSAAAARFLLGEL</sequence>
<dbReference type="EMBL" id="JBDIZK010000007">
    <property type="protein sequence ID" value="MEN3747984.1"/>
    <property type="molecule type" value="Genomic_DNA"/>
</dbReference>
<keyword evidence="2" id="KW-1185">Reference proteome</keyword>
<dbReference type="Proteomes" id="UP001427805">
    <property type="component" value="Unassembled WGS sequence"/>
</dbReference>
<gene>
    <name evidence="1" type="ORF">TPR58_12480</name>
</gene>
<name>A0ABV0B8U2_9SPHN</name>
<evidence type="ECO:0000313" key="2">
    <source>
        <dbReference type="Proteomes" id="UP001427805"/>
    </source>
</evidence>